<gene>
    <name evidence="5" type="ORF">COO92_04185</name>
</gene>
<dbReference type="InterPro" id="IPR006059">
    <property type="entry name" value="SBP"/>
</dbReference>
<dbReference type="Gene3D" id="3.40.190.10">
    <property type="entry name" value="Periplasmic binding protein-like II"/>
    <property type="match status" value="2"/>
</dbReference>
<dbReference type="AlphaFoldDB" id="A0A2N3L947"/>
<evidence type="ECO:0000256" key="1">
    <source>
        <dbReference type="ARBA" id="ARBA00008520"/>
    </source>
</evidence>
<evidence type="ECO:0000256" key="2">
    <source>
        <dbReference type="ARBA" id="ARBA00022729"/>
    </source>
</evidence>
<sequence>MISLRKTVFGLVAVAMGISLNQPATAAEEVNVYSLRQPFLIEPMFKRFTEETGIRVNTLFSQSGLVERIKHEGRNSPADLLLTVDIGRIQDAVDADIAQPLQSDIIRSNIPDQFRDENNLWVGLTTRARVIYTSLDRVAPDEITTYEDLADPKWKGRICIRSGMHVYNIALIASMIANHDEAYTKKWLTALKDNLARKPQGADIDQIEAVSQGVCDIAIGNSYYYGKMLDDPNKAPAAKDVRIVFPNQGDRGTHVNISGVALMKHSPNQENAIKLVEFLSGDEAQHMYADVNFEYPVKPGVAWSEMVRSWGTFKHDDLSLNVVAAKRGDAIRMIDEVGFNE</sequence>
<dbReference type="InterPro" id="IPR026045">
    <property type="entry name" value="Ferric-bd"/>
</dbReference>
<dbReference type="EMBL" id="NXGX01000002">
    <property type="protein sequence ID" value="PKR59256.1"/>
    <property type="molecule type" value="Genomic_DNA"/>
</dbReference>
<dbReference type="Pfam" id="PF13416">
    <property type="entry name" value="SBP_bac_8"/>
    <property type="match status" value="1"/>
</dbReference>
<dbReference type="Proteomes" id="UP000233332">
    <property type="component" value="Unassembled WGS sequence"/>
</dbReference>
<protein>
    <submittedName>
        <fullName evidence="5">Iron ABC transporter substrate-binding protein</fullName>
    </submittedName>
</protein>
<reference evidence="5 6" key="1">
    <citation type="submission" date="2017-09" db="EMBL/GenBank/DDBJ databases">
        <title>Biodiversity and function of Thalassospira species in the particle-attached aromatic-hydrocarbon-degrading consortia from the surface seawater of the China South Sea.</title>
        <authorList>
            <person name="Dong C."/>
            <person name="Lai Q."/>
            <person name="Shao Z."/>
        </authorList>
    </citation>
    <scope>NUCLEOTIDE SEQUENCE [LARGE SCALE GENOMIC DNA]</scope>
    <source>
        <strain evidence="5 6">139Z-12</strain>
    </source>
</reference>
<feature type="signal peptide" evidence="4">
    <location>
        <begin position="1"/>
        <end position="26"/>
    </location>
</feature>
<keyword evidence="6" id="KW-1185">Reference proteome</keyword>
<feature type="chain" id="PRO_5014962879" evidence="4">
    <location>
        <begin position="27"/>
        <end position="341"/>
    </location>
</feature>
<evidence type="ECO:0000313" key="6">
    <source>
        <dbReference type="Proteomes" id="UP000233332"/>
    </source>
</evidence>
<feature type="binding site" evidence="3">
    <location>
        <position position="224"/>
    </location>
    <ligand>
        <name>Fe cation</name>
        <dbReference type="ChEBI" id="CHEBI:24875"/>
    </ligand>
</feature>
<organism evidence="5 6">
    <name type="scientific">Thalassospira lohafexi</name>
    <dbReference type="NCBI Taxonomy" id="744227"/>
    <lineage>
        <taxon>Bacteria</taxon>
        <taxon>Pseudomonadati</taxon>
        <taxon>Pseudomonadota</taxon>
        <taxon>Alphaproteobacteria</taxon>
        <taxon>Rhodospirillales</taxon>
        <taxon>Thalassospiraceae</taxon>
        <taxon>Thalassospira</taxon>
    </lineage>
</organism>
<evidence type="ECO:0000256" key="3">
    <source>
        <dbReference type="PIRSR" id="PIRSR002825-1"/>
    </source>
</evidence>
<keyword evidence="3" id="KW-0408">Iron</keyword>
<dbReference type="PANTHER" id="PTHR30006">
    <property type="entry name" value="THIAMINE-BINDING PERIPLASMIC PROTEIN-RELATED"/>
    <property type="match status" value="1"/>
</dbReference>
<comment type="caution">
    <text evidence="5">The sequence shown here is derived from an EMBL/GenBank/DDBJ whole genome shotgun (WGS) entry which is preliminary data.</text>
</comment>
<feature type="binding site" evidence="3">
    <location>
        <position position="223"/>
    </location>
    <ligand>
        <name>Fe cation</name>
        <dbReference type="ChEBI" id="CHEBI:24875"/>
    </ligand>
</feature>
<dbReference type="SUPFAM" id="SSF53850">
    <property type="entry name" value="Periplasmic binding protein-like II"/>
    <property type="match status" value="1"/>
</dbReference>
<dbReference type="GO" id="GO:0046872">
    <property type="term" value="F:metal ion binding"/>
    <property type="evidence" value="ECO:0007669"/>
    <property type="project" value="UniProtKB-KW"/>
</dbReference>
<evidence type="ECO:0000256" key="4">
    <source>
        <dbReference type="SAM" id="SignalP"/>
    </source>
</evidence>
<keyword evidence="3" id="KW-0479">Metal-binding</keyword>
<name>A0A2N3L947_9PROT</name>
<evidence type="ECO:0000313" key="5">
    <source>
        <dbReference type="EMBL" id="PKR59256.1"/>
    </source>
</evidence>
<proteinExistence type="inferred from homology"/>
<dbReference type="GO" id="GO:0030288">
    <property type="term" value="C:outer membrane-bounded periplasmic space"/>
    <property type="evidence" value="ECO:0007669"/>
    <property type="project" value="TreeGrafter"/>
</dbReference>
<dbReference type="PIRSF" id="PIRSF002825">
    <property type="entry name" value="CfbpA"/>
    <property type="match status" value="1"/>
</dbReference>
<keyword evidence="2 4" id="KW-0732">Signal</keyword>
<comment type="similarity">
    <text evidence="1">Belongs to the bacterial solute-binding protein 1 family.</text>
</comment>
<dbReference type="RefSeq" id="WP_101300190.1">
    <property type="nucleotide sequence ID" value="NZ_NXGX01000002.1"/>
</dbReference>
<accession>A0A2N3L947</accession>
<dbReference type="PANTHER" id="PTHR30006:SF15">
    <property type="entry name" value="IRON-UTILIZATION PERIPLASMIC PROTEIN"/>
    <property type="match status" value="1"/>
</dbReference>
<dbReference type="CDD" id="cd13542">
    <property type="entry name" value="PBP2_FutA1_ilke"/>
    <property type="match status" value="1"/>
</dbReference>